<dbReference type="GO" id="GO:0016042">
    <property type="term" value="P:lipid catabolic process"/>
    <property type="evidence" value="ECO:0007669"/>
    <property type="project" value="InterPro"/>
</dbReference>
<dbReference type="GO" id="GO:0004806">
    <property type="term" value="F:triacylglycerol lipase activity"/>
    <property type="evidence" value="ECO:0007669"/>
    <property type="project" value="InterPro"/>
</dbReference>
<dbReference type="GO" id="GO:0008236">
    <property type="term" value="F:serine-type peptidase activity"/>
    <property type="evidence" value="ECO:0007669"/>
    <property type="project" value="InterPro"/>
</dbReference>
<dbReference type="RefSeq" id="WP_155709782.1">
    <property type="nucleotide sequence ID" value="NZ_BMWU01000012.1"/>
</dbReference>
<protein>
    <submittedName>
        <fullName evidence="3">Prolyl oligopeptidase family serine peptidase</fullName>
    </submittedName>
</protein>
<gene>
    <name evidence="3" type="ORF">GJV26_16500</name>
</gene>
<dbReference type="EMBL" id="WNWM01000002">
    <property type="protein sequence ID" value="MUI14043.1"/>
    <property type="molecule type" value="Genomic_DNA"/>
</dbReference>
<evidence type="ECO:0000259" key="2">
    <source>
        <dbReference type="Pfam" id="PF00326"/>
    </source>
</evidence>
<proteinExistence type="predicted"/>
<organism evidence="3 4">
    <name type="scientific">Pseudoduganella dura</name>
    <dbReference type="NCBI Taxonomy" id="321982"/>
    <lineage>
        <taxon>Bacteria</taxon>
        <taxon>Pseudomonadati</taxon>
        <taxon>Pseudomonadota</taxon>
        <taxon>Betaproteobacteria</taxon>
        <taxon>Burkholderiales</taxon>
        <taxon>Oxalobacteraceae</taxon>
        <taxon>Telluria group</taxon>
        <taxon>Pseudoduganella</taxon>
    </lineage>
</organism>
<dbReference type="OrthoDB" id="9798122at2"/>
<evidence type="ECO:0000256" key="1">
    <source>
        <dbReference type="SAM" id="MobiDB-lite"/>
    </source>
</evidence>
<name>A0A6I3XI22_9BURK</name>
<evidence type="ECO:0000313" key="4">
    <source>
        <dbReference type="Proteomes" id="UP000431684"/>
    </source>
</evidence>
<dbReference type="Pfam" id="PF00326">
    <property type="entry name" value="Peptidase_S9"/>
    <property type="match status" value="1"/>
</dbReference>
<dbReference type="AlphaFoldDB" id="A0A6I3XI22"/>
<feature type="region of interest" description="Disordered" evidence="1">
    <location>
        <begin position="1"/>
        <end position="25"/>
    </location>
</feature>
<dbReference type="PIRSF" id="PIRSF029171">
    <property type="entry name" value="Esterase_LipA"/>
    <property type="match status" value="1"/>
</dbReference>
<comment type="caution">
    <text evidence="3">The sequence shown here is derived from an EMBL/GenBank/DDBJ whole genome shotgun (WGS) entry which is preliminary data.</text>
</comment>
<accession>A0A6I3XI22</accession>
<dbReference type="InterPro" id="IPR029058">
    <property type="entry name" value="AB_hydrolase_fold"/>
</dbReference>
<sequence length="481" mass="50635">MLASCGGSSDGGDDAPPPAPPPPGRGTITAQAAVAPATLPDGSRVQTVTAAQLRALMSDEMEAVAGEPRCNVTTWTVRYRTAAPRDALTESTAAIMVPAGTDTNCTGARPVLVYAHGTTLDKRATMANLADTEVRLLAAMFAAQGYIVVAPNYQGYEGSTLDYHPYLDEQLQGADMVDALRAARTSFGAMGASPSTRLFVTGYSQGGHVALAAQKAMQALPGEFALTAVAGLSGPYAVIRFADSVVSGYPTQGITGFLPMVTTAGQRAGAGIYAAPGDMYEARYAPTIENLLPSAVPAEQLVAQGKLSATLFARDSMPQPQGPTPFFGDHPLVRTSYRNAYLADMAARPCAGEPQACAPENDLRKWAIRNDLRRYRPVAPLLLCGGDADPMVPFFNTTAASEYYAAQGSAPVLLDLDSDVTANDGWRSQRLGFAAAKRAVELDALMNDEDPDAAVAERYHGTLVAPFCLSAAREFFNARRP</sequence>
<keyword evidence="4" id="KW-1185">Reference proteome</keyword>
<dbReference type="GO" id="GO:0006508">
    <property type="term" value="P:proteolysis"/>
    <property type="evidence" value="ECO:0007669"/>
    <property type="project" value="InterPro"/>
</dbReference>
<dbReference type="SUPFAM" id="SSF53474">
    <property type="entry name" value="alpha/beta-Hydrolases"/>
    <property type="match status" value="1"/>
</dbReference>
<evidence type="ECO:0000313" key="3">
    <source>
        <dbReference type="EMBL" id="MUI14043.1"/>
    </source>
</evidence>
<feature type="domain" description="Peptidase S9 prolyl oligopeptidase catalytic" evidence="2">
    <location>
        <begin position="137"/>
        <end position="215"/>
    </location>
</feature>
<dbReference type="Gene3D" id="3.40.50.1820">
    <property type="entry name" value="alpha/beta hydrolase"/>
    <property type="match status" value="2"/>
</dbReference>
<dbReference type="InterPro" id="IPR001375">
    <property type="entry name" value="Peptidase_S9_cat"/>
</dbReference>
<dbReference type="InterPro" id="IPR005152">
    <property type="entry name" value="Lipase_secreted"/>
</dbReference>
<feature type="compositionally biased region" description="Pro residues" evidence="1">
    <location>
        <begin position="15"/>
        <end position="24"/>
    </location>
</feature>
<dbReference type="PANTHER" id="PTHR34853:SF1">
    <property type="entry name" value="LIPASE 5"/>
    <property type="match status" value="1"/>
</dbReference>
<dbReference type="Proteomes" id="UP000431684">
    <property type="component" value="Unassembled WGS sequence"/>
</dbReference>
<dbReference type="PANTHER" id="PTHR34853">
    <property type="match status" value="1"/>
</dbReference>
<reference evidence="3 4" key="1">
    <citation type="submission" date="2019-11" db="EMBL/GenBank/DDBJ databases">
        <title>Draft Genome Sequences of Six Type Strains of the Genus Massilia.</title>
        <authorList>
            <person name="Miess H."/>
            <person name="Frediansyah A."/>
            <person name="Goeker M."/>
            <person name="Gross H."/>
        </authorList>
    </citation>
    <scope>NUCLEOTIDE SEQUENCE [LARGE SCALE GENOMIC DNA]</scope>
    <source>
        <strain evidence="3 4">DSM 17513</strain>
    </source>
</reference>